<feature type="non-terminal residue" evidence="1">
    <location>
        <position position="365"/>
    </location>
</feature>
<keyword evidence="2" id="KW-1185">Reference proteome</keyword>
<evidence type="ECO:0000313" key="1">
    <source>
        <dbReference type="EMBL" id="KAK3051118.1"/>
    </source>
</evidence>
<organism evidence="1 2">
    <name type="scientific">Coniosporium uncinatum</name>
    <dbReference type="NCBI Taxonomy" id="93489"/>
    <lineage>
        <taxon>Eukaryota</taxon>
        <taxon>Fungi</taxon>
        <taxon>Dikarya</taxon>
        <taxon>Ascomycota</taxon>
        <taxon>Pezizomycotina</taxon>
        <taxon>Dothideomycetes</taxon>
        <taxon>Dothideomycetes incertae sedis</taxon>
        <taxon>Coniosporium</taxon>
    </lineage>
</organism>
<protein>
    <submittedName>
        <fullName evidence="1">Uncharacterized protein</fullName>
    </submittedName>
</protein>
<name>A0ACC3CX87_9PEZI</name>
<reference evidence="1" key="1">
    <citation type="submission" date="2024-09" db="EMBL/GenBank/DDBJ databases">
        <title>Black Yeasts Isolated from many extreme environments.</title>
        <authorList>
            <person name="Coleine C."/>
            <person name="Stajich J.E."/>
            <person name="Selbmann L."/>
        </authorList>
    </citation>
    <scope>NUCLEOTIDE SEQUENCE</scope>
    <source>
        <strain evidence="1">CCFEE 5737</strain>
    </source>
</reference>
<feature type="non-terminal residue" evidence="1">
    <location>
        <position position="1"/>
    </location>
</feature>
<sequence length="365" mass="41368">TEPGLDDLKEIGRLQFRGRFKTGMDESHEAFISDNDTRETFETWEACLAEGVRTRKVDKELPDQLQQLHEQSLTEGRDVLKQAPDEEKQKWLEKDGADWSGAFGHDPKAYMDTQGRKRREPGAEEPYHDDPHHPSDNDHSDETYESDSSDLGIQDARNAGKAGNMSGQKERQGKASTDGTRESFDTTRTNDTADTMDSSMSANEQRKRTEQRKHRGMMQWKPARNLKFAKDEGKIGFNKLKKKLTGSMEGRKPDVETVMKSYLRPRNKPHKFNPLLSTYEDVFDHLTTIRDPGTVARSSGCASKDDRRFSFARTLLPSDFTNSIGSVEHNTAATHVVCLLTECHVAIKYGQRATNNIHPNGEHTQ</sequence>
<dbReference type="Proteomes" id="UP001186974">
    <property type="component" value="Unassembled WGS sequence"/>
</dbReference>
<accession>A0ACC3CX87</accession>
<dbReference type="EMBL" id="JAWDJW010010077">
    <property type="protein sequence ID" value="KAK3051118.1"/>
    <property type="molecule type" value="Genomic_DNA"/>
</dbReference>
<proteinExistence type="predicted"/>
<gene>
    <name evidence="1" type="ORF">LTS18_012479</name>
</gene>
<evidence type="ECO:0000313" key="2">
    <source>
        <dbReference type="Proteomes" id="UP001186974"/>
    </source>
</evidence>
<comment type="caution">
    <text evidence="1">The sequence shown here is derived from an EMBL/GenBank/DDBJ whole genome shotgun (WGS) entry which is preliminary data.</text>
</comment>